<evidence type="ECO:0000313" key="1">
    <source>
        <dbReference type="EMBL" id="EOR94630.1"/>
    </source>
</evidence>
<dbReference type="Proteomes" id="UP000014174">
    <property type="component" value="Unassembled WGS sequence"/>
</dbReference>
<comment type="caution">
    <text evidence="1">The sequence shown here is derived from an EMBL/GenBank/DDBJ whole genome shotgun (WGS) entry which is preliminary data.</text>
</comment>
<keyword evidence="2" id="KW-1185">Reference proteome</keyword>
<name>R9GSX0_9SPHI</name>
<protein>
    <submittedName>
        <fullName evidence="1">Uncharacterized protein</fullName>
    </submittedName>
</protein>
<proteinExistence type="predicted"/>
<dbReference type="EMBL" id="AQPN01000079">
    <property type="protein sequence ID" value="EOR94630.1"/>
    <property type="molecule type" value="Genomic_DNA"/>
</dbReference>
<dbReference type="STRING" id="1150600.ADIARSV_2228"/>
<gene>
    <name evidence="1" type="ORF">ADIARSV_2228</name>
</gene>
<sequence length="163" mass="18557">MLPFSTMALDIKKIRLEFYEAVDNKGVAENFYARMKKDQGISPVCLAYYGSAQTLMAKHAWNPYHKLAYLKSGMIDLGRAVALSPDNLEIRFLRFSIEHYIPAFLGMSKNLPEDKAKIVELIGKQGYGSVDQRLLKDMVDFFGYSKRFTPQELGILRGAVQHE</sequence>
<evidence type="ECO:0000313" key="2">
    <source>
        <dbReference type="Proteomes" id="UP000014174"/>
    </source>
</evidence>
<reference evidence="1 2" key="1">
    <citation type="journal article" date="2013" name="Genome Announc.">
        <title>Draft Genome Sequence of Arcticibacter svalbardensis Strain MN12-7T, a Member of the Family Sphingobacteriaceae Isolated from an Arctic Soil Sample.</title>
        <authorList>
            <person name="Shivaji S."/>
            <person name="Ara S."/>
            <person name="Prasad S."/>
            <person name="Manasa B.P."/>
            <person name="Begum Z."/>
            <person name="Singh A."/>
            <person name="Kumar Pinnaka A."/>
        </authorList>
    </citation>
    <scope>NUCLEOTIDE SEQUENCE [LARGE SCALE GENOMIC DNA]</scope>
    <source>
        <strain evidence="1 2">MN12-7</strain>
    </source>
</reference>
<dbReference type="eggNOG" id="ENOG5030WNS">
    <property type="taxonomic scope" value="Bacteria"/>
</dbReference>
<dbReference type="AlphaFoldDB" id="R9GSX0"/>
<organism evidence="1 2">
    <name type="scientific">Arcticibacter svalbardensis MN12-7</name>
    <dbReference type="NCBI Taxonomy" id="1150600"/>
    <lineage>
        <taxon>Bacteria</taxon>
        <taxon>Pseudomonadati</taxon>
        <taxon>Bacteroidota</taxon>
        <taxon>Sphingobacteriia</taxon>
        <taxon>Sphingobacteriales</taxon>
        <taxon>Sphingobacteriaceae</taxon>
        <taxon>Arcticibacter</taxon>
    </lineage>
</organism>
<accession>R9GSX0</accession>